<protein>
    <recommendedName>
        <fullName evidence="2">DUF6161 domain-containing protein</fullName>
    </recommendedName>
</protein>
<dbReference type="AlphaFoldDB" id="A0A0T8TK82"/>
<evidence type="ECO:0000256" key="1">
    <source>
        <dbReference type="SAM" id="Phobius"/>
    </source>
</evidence>
<name>A0A0T8TK82_9STRE</name>
<dbReference type="Proteomes" id="UP000048179">
    <property type="component" value="Unassembled WGS sequence"/>
</dbReference>
<keyword evidence="1" id="KW-0812">Transmembrane</keyword>
<organism evidence="3 4">
    <name type="scientific">Streptococcus pseudopneumoniae</name>
    <dbReference type="NCBI Taxonomy" id="257758"/>
    <lineage>
        <taxon>Bacteria</taxon>
        <taxon>Bacillati</taxon>
        <taxon>Bacillota</taxon>
        <taxon>Bacilli</taxon>
        <taxon>Lactobacillales</taxon>
        <taxon>Streptococcaceae</taxon>
        <taxon>Streptococcus</taxon>
    </lineage>
</organism>
<accession>A0A0T8TK82</accession>
<keyword evidence="1" id="KW-1133">Transmembrane helix</keyword>
<evidence type="ECO:0000313" key="4">
    <source>
        <dbReference type="Proteomes" id="UP000048179"/>
    </source>
</evidence>
<reference evidence="3 4" key="1">
    <citation type="submission" date="2015-03" db="EMBL/GenBank/DDBJ databases">
        <authorList>
            <consortium name="Pathogen Informatics"/>
        </authorList>
    </citation>
    <scope>NUCLEOTIDE SEQUENCE [LARGE SCALE GENOMIC DNA]</scope>
    <source>
        <strain evidence="3 4">SMRU737</strain>
    </source>
</reference>
<evidence type="ECO:0000259" key="2">
    <source>
        <dbReference type="Pfam" id="PF19658"/>
    </source>
</evidence>
<dbReference type="InterPro" id="IPR046159">
    <property type="entry name" value="DUF6161"/>
</dbReference>
<feature type="domain" description="DUF6161" evidence="2">
    <location>
        <begin position="209"/>
        <end position="413"/>
    </location>
</feature>
<dbReference type="Pfam" id="PF19658">
    <property type="entry name" value="DUF6161"/>
    <property type="match status" value="1"/>
</dbReference>
<feature type="transmembrane region" description="Helical" evidence="1">
    <location>
        <begin position="337"/>
        <end position="355"/>
    </location>
</feature>
<proteinExistence type="predicted"/>
<keyword evidence="1" id="KW-0472">Membrane</keyword>
<gene>
    <name evidence="3" type="ORF">ERS020247_01284</name>
</gene>
<evidence type="ECO:0000313" key="3">
    <source>
        <dbReference type="EMBL" id="CEY62230.1"/>
    </source>
</evidence>
<dbReference type="RefSeq" id="WP_023934039.1">
    <property type="nucleotide sequence ID" value="NZ_CFGT01000012.1"/>
</dbReference>
<sequence>MMSFTSKQISNFLDDKILFRFTINSNNTINFNEREAMFTFDQIEKVIKTNFDYWKIVSEKAPSNYYSNWQIMNNKINGIRKFLSEIDDLNTDTINNYLYYNLSSSRETTEQGKLVYILSIDSPIDKDLEIRKIKSFVSFYIEQTTDNLTEAIRSYIYLSKNISSIGNYFSSSYPYQFYPALYLLRKQFSNIRENIFDFEKNIIYPLTSKLQEISDNSNEQYKEITSFIENRYNDIQQQFDDKAIELKEFQSSINRWQKEKKDKLEHLEETYKNKLSLEAPEQLWNKRATEYIKQARNWTIILIVTVLALIFTSTKLITVIHNYSLDIIKEIPFLSESFVFISVISFFIYIIRILVKIVMSNHHLATEYKQKAALTRFYQSLTYAGTNIDKEERLIIINSLFSRIDTGLIKVDNTNDNEVILAILSKNIK</sequence>
<feature type="transmembrane region" description="Helical" evidence="1">
    <location>
        <begin position="297"/>
        <end position="317"/>
    </location>
</feature>
<dbReference type="EMBL" id="CFGT01000012">
    <property type="protein sequence ID" value="CEY62230.1"/>
    <property type="molecule type" value="Genomic_DNA"/>
</dbReference>